<dbReference type="Pfam" id="PF03976">
    <property type="entry name" value="PPK2"/>
    <property type="match status" value="1"/>
</dbReference>
<dbReference type="STRING" id="454006.SAMN05421825_1975"/>
<feature type="domain" description="Polyphosphate kinase-2-related" evidence="4">
    <location>
        <begin position="30"/>
        <end position="269"/>
    </location>
</feature>
<evidence type="ECO:0000256" key="1">
    <source>
        <dbReference type="ARBA" id="ARBA00009924"/>
    </source>
</evidence>
<name>A0A1G7NII5_9FLAO</name>
<protein>
    <submittedName>
        <fullName evidence="5">Polyphosphate:nucleotide phosphotransferase, PPK2 family</fullName>
    </submittedName>
</protein>
<dbReference type="NCBIfam" id="TIGR03709">
    <property type="entry name" value="PPK2_rel_1"/>
    <property type="match status" value="1"/>
</dbReference>
<gene>
    <name evidence="5" type="ORF">SAMN05421825_1975</name>
</gene>
<sequence>MGYNFSDDFLIKENSKFEIKKHNTSYKGNINKDEAKQLLEIENEKLRVLQEKLYADGSQSLLIILQAMDAAGKDSLIEHVFGGVNPQGCEVTSFKTPSSKEYSHDFLWRQYHALPEKGKIGIFNRSHYESVLVCKVHPEYNLSEKVWKDVKQFDKKFWENRYESIRNFEKHLANNGTKIIKIFLNVSKEEQKQRFLDRINEGDKNWKFSSGDITERGFWDDYMKAYEQVINETSTASAPWFVIPADQKWFSRVAAIQIIIDKLDEMNLQYPKLSENEKNGLAESKAKLESEK</sequence>
<dbReference type="PIRSF" id="PIRSF028756">
    <property type="entry name" value="PPK2_prd"/>
    <property type="match status" value="1"/>
</dbReference>
<dbReference type="SUPFAM" id="SSF52540">
    <property type="entry name" value="P-loop containing nucleoside triphosphate hydrolases"/>
    <property type="match status" value="1"/>
</dbReference>
<dbReference type="PANTHER" id="PTHR34383">
    <property type="entry name" value="POLYPHOSPHATE:AMP PHOSPHOTRANSFERASE-RELATED"/>
    <property type="match status" value="1"/>
</dbReference>
<organism evidence="5 6">
    <name type="scientific">Epilithonimonas hungarica</name>
    <dbReference type="NCBI Taxonomy" id="454006"/>
    <lineage>
        <taxon>Bacteria</taxon>
        <taxon>Pseudomonadati</taxon>
        <taxon>Bacteroidota</taxon>
        <taxon>Flavobacteriia</taxon>
        <taxon>Flavobacteriales</taxon>
        <taxon>Weeksellaceae</taxon>
        <taxon>Chryseobacterium group</taxon>
        <taxon>Epilithonimonas</taxon>
    </lineage>
</organism>
<evidence type="ECO:0000259" key="4">
    <source>
        <dbReference type="Pfam" id="PF03976"/>
    </source>
</evidence>
<evidence type="ECO:0000313" key="6">
    <source>
        <dbReference type="Proteomes" id="UP000199203"/>
    </source>
</evidence>
<keyword evidence="6" id="KW-1185">Reference proteome</keyword>
<dbReference type="InterPro" id="IPR016898">
    <property type="entry name" value="Polyphosphate_phosphotransfera"/>
</dbReference>
<keyword evidence="3" id="KW-0418">Kinase</keyword>
<evidence type="ECO:0000256" key="3">
    <source>
        <dbReference type="ARBA" id="ARBA00022777"/>
    </source>
</evidence>
<dbReference type="PANTHER" id="PTHR34383:SF3">
    <property type="entry name" value="POLYPHOSPHATE:AMP PHOSPHOTRANSFERASE"/>
    <property type="match status" value="1"/>
</dbReference>
<dbReference type="InterPro" id="IPR027417">
    <property type="entry name" value="P-loop_NTPase"/>
</dbReference>
<dbReference type="Proteomes" id="UP000199203">
    <property type="component" value="Unassembled WGS sequence"/>
</dbReference>
<reference evidence="6" key="1">
    <citation type="submission" date="2016-10" db="EMBL/GenBank/DDBJ databases">
        <authorList>
            <person name="Varghese N."/>
            <person name="Submissions S."/>
        </authorList>
    </citation>
    <scope>NUCLEOTIDE SEQUENCE [LARGE SCALE GENOMIC DNA]</scope>
    <source>
        <strain evidence="6">DSM 19684</strain>
    </source>
</reference>
<dbReference type="AlphaFoldDB" id="A0A1G7NII5"/>
<dbReference type="GO" id="GO:0008976">
    <property type="term" value="F:polyphosphate kinase activity"/>
    <property type="evidence" value="ECO:0007669"/>
    <property type="project" value="InterPro"/>
</dbReference>
<keyword evidence="2 5" id="KW-0808">Transferase</keyword>
<accession>A0A1G7NII5</accession>
<proteinExistence type="inferred from homology"/>
<comment type="similarity">
    <text evidence="1">Belongs to the polyphosphate kinase 2 (PPK2) family. Class I subfamily.</text>
</comment>
<dbReference type="Gene3D" id="3.40.50.300">
    <property type="entry name" value="P-loop containing nucleotide triphosphate hydrolases"/>
    <property type="match status" value="1"/>
</dbReference>
<dbReference type="OrthoDB" id="9775224at2"/>
<evidence type="ECO:0000256" key="2">
    <source>
        <dbReference type="ARBA" id="ARBA00022679"/>
    </source>
</evidence>
<evidence type="ECO:0000313" key="5">
    <source>
        <dbReference type="EMBL" id="SDF73060.1"/>
    </source>
</evidence>
<dbReference type="RefSeq" id="WP_089873303.1">
    <property type="nucleotide sequence ID" value="NZ_FNBH01000002.1"/>
</dbReference>
<dbReference type="InterPro" id="IPR022488">
    <property type="entry name" value="PPK2-related"/>
</dbReference>
<dbReference type="InterPro" id="IPR022300">
    <property type="entry name" value="PPK2-rel_1"/>
</dbReference>
<dbReference type="GO" id="GO:0006797">
    <property type="term" value="P:polyphosphate metabolic process"/>
    <property type="evidence" value="ECO:0007669"/>
    <property type="project" value="InterPro"/>
</dbReference>
<dbReference type="EMBL" id="FNBH01000002">
    <property type="protein sequence ID" value="SDF73060.1"/>
    <property type="molecule type" value="Genomic_DNA"/>
</dbReference>